<dbReference type="UniPathway" id="UPA00068">
    <property type="reaction ID" value="UER00106"/>
</dbReference>
<evidence type="ECO:0000256" key="1">
    <source>
        <dbReference type="ARBA" id="ARBA00004496"/>
    </source>
</evidence>
<dbReference type="NCBIfam" id="NF003802">
    <property type="entry name" value="PRK05388.1"/>
    <property type="match status" value="1"/>
</dbReference>
<dbReference type="GO" id="GO:0004042">
    <property type="term" value="F:L-glutamate N-acetyltransferase activity"/>
    <property type="evidence" value="ECO:0007669"/>
    <property type="project" value="UniProtKB-UniRule"/>
</dbReference>
<feature type="chain" id="PRO_5023241847" description="Arginine biosynthesis bifunctional protein ArgJ beta chain" evidence="10">
    <location>
        <begin position="189"/>
        <end position="397"/>
    </location>
</feature>
<dbReference type="EC" id="2.3.1.35" evidence="10"/>
<sequence>MSNPELPQLPVGFRVAGHACGIKSDPTRLDLALFASDRPCAAAGVFTQNRVVGAPVQVSRERLPSAEIRGVVINSGNANACTGERGLEDARAMTAAVAGQLECNARSILVCSTGVIGHFLPMEKITAGLPEACKRLADSGEEFERSGRAMMTTDTFPKLIGGQIELEGGRIALSGVCKGAAMIAPNMATMLAVMMTDAVLSPEQAQQMVSRAVDRSFNSISVDGHTSTSDTVFLLANGASGVTVSDETAFQAALDDACRELAQMIIRDAEGAEHFVTIDVTGLPDDRQAHRIAKVVAESMLVKTAITGNDPNWGRIVSAAGYAGLPFDEADVTLAINGTTIYEHGVPLEYPEETVSQSMARGEVHIDLTIGTGPGKSRFWTSDLTSEYVRLNSEYTT</sequence>
<dbReference type="InterPro" id="IPR002813">
    <property type="entry name" value="Arg_biosynth_ArgJ"/>
</dbReference>
<proteinExistence type="inferred from homology"/>
<gene>
    <name evidence="10 11" type="primary">argJ</name>
    <name evidence="11" type="ORF">Mal4_36990</name>
</gene>
<comment type="pathway">
    <text evidence="10">Amino-acid biosynthesis; L-arginine biosynthesis; N(2)-acetyl-L-ornithine from L-glutamate: step 1/4.</text>
</comment>
<feature type="site" description="Cleavage; by autolysis" evidence="10">
    <location>
        <begin position="188"/>
        <end position="189"/>
    </location>
</feature>
<dbReference type="Proteomes" id="UP000320496">
    <property type="component" value="Chromosome"/>
</dbReference>
<dbReference type="CDD" id="cd02152">
    <property type="entry name" value="OAT"/>
    <property type="match status" value="1"/>
</dbReference>
<keyword evidence="6 10" id="KW-0028">Amino-acid biosynthesis</keyword>
<evidence type="ECO:0000256" key="10">
    <source>
        <dbReference type="HAMAP-Rule" id="MF_01106"/>
    </source>
</evidence>
<comment type="pathway">
    <text evidence="10">Amino-acid biosynthesis; L-arginine biosynthesis; L-ornithine and N-acetyl-L-glutamate from L-glutamate and N(2)-acetyl-L-ornithine (cyclic): step 1/1.</text>
</comment>
<feature type="binding site" evidence="10">
    <location>
        <position position="189"/>
    </location>
    <ligand>
        <name>substrate</name>
    </ligand>
</feature>
<dbReference type="PANTHER" id="PTHR23100">
    <property type="entry name" value="ARGININE BIOSYNTHESIS BIFUNCTIONAL PROTEIN ARGJ"/>
    <property type="match status" value="1"/>
</dbReference>
<evidence type="ECO:0000313" key="11">
    <source>
        <dbReference type="EMBL" id="QDU39357.1"/>
    </source>
</evidence>
<comment type="similarity">
    <text evidence="2 10">Belongs to the ArgJ family.</text>
</comment>
<feature type="site" description="Involved in the stabilization of negative charge on the oxyanion by the formation of the oxyanion hole" evidence="10">
    <location>
        <position position="113"/>
    </location>
</feature>
<dbReference type="SUPFAM" id="SSF56266">
    <property type="entry name" value="DmpA/ArgJ-like"/>
    <property type="match status" value="1"/>
</dbReference>
<dbReference type="FunFam" id="3.60.70.12:FF:000001">
    <property type="entry name" value="Arginine biosynthesis bifunctional protein ArgJ, chloroplastic"/>
    <property type="match status" value="1"/>
</dbReference>
<evidence type="ECO:0000256" key="8">
    <source>
        <dbReference type="ARBA" id="ARBA00022813"/>
    </source>
</evidence>
<comment type="function">
    <text evidence="10">Catalyzes two activities which are involved in the cyclic version of arginine biosynthesis: the synthesis of N-acetylglutamate from glutamate and acetyl-CoA as the acetyl donor, and of ornithine by transacetylation between N(2)-acetylornithine and glutamate.</text>
</comment>
<evidence type="ECO:0000256" key="6">
    <source>
        <dbReference type="ARBA" id="ARBA00022605"/>
    </source>
</evidence>
<dbReference type="InterPro" id="IPR016117">
    <property type="entry name" value="ArgJ-like_dom_sf"/>
</dbReference>
<feature type="binding site" evidence="10">
    <location>
        <position position="178"/>
    </location>
    <ligand>
        <name>substrate</name>
    </ligand>
</feature>
<feature type="binding site" evidence="10">
    <location>
        <position position="270"/>
    </location>
    <ligand>
        <name>substrate</name>
    </ligand>
</feature>
<dbReference type="EC" id="2.3.1.1" evidence="10"/>
<evidence type="ECO:0000313" key="12">
    <source>
        <dbReference type="Proteomes" id="UP000320496"/>
    </source>
</evidence>
<comment type="subunit">
    <text evidence="3 10">Heterotetramer of two alpha and two beta chains.</text>
</comment>
<dbReference type="Pfam" id="PF01960">
    <property type="entry name" value="ArgJ"/>
    <property type="match status" value="1"/>
</dbReference>
<dbReference type="GO" id="GO:0006592">
    <property type="term" value="P:ornithine biosynthetic process"/>
    <property type="evidence" value="ECO:0007669"/>
    <property type="project" value="TreeGrafter"/>
</dbReference>
<dbReference type="Gene3D" id="3.10.20.340">
    <property type="entry name" value="ArgJ beta chain, C-terminal domain"/>
    <property type="match status" value="1"/>
</dbReference>
<dbReference type="RefSeq" id="WP_145370547.1">
    <property type="nucleotide sequence ID" value="NZ_CP036275.1"/>
</dbReference>
<keyword evidence="12" id="KW-1185">Reference proteome</keyword>
<dbReference type="AlphaFoldDB" id="A0A517ZA40"/>
<protein>
    <recommendedName>
        <fullName evidence="10">Arginine biosynthesis bifunctional protein ArgJ</fullName>
    </recommendedName>
    <domain>
        <recommendedName>
            <fullName evidence="10">Glutamate N-acetyltransferase</fullName>
            <ecNumber evidence="10">2.3.1.35</ecNumber>
        </recommendedName>
        <alternativeName>
            <fullName evidence="10">Ornithine acetyltransferase</fullName>
            <shortName evidence="10">OATase</shortName>
        </alternativeName>
        <alternativeName>
            <fullName evidence="10">Ornithine transacetylase</fullName>
        </alternativeName>
    </domain>
    <domain>
        <recommendedName>
            <fullName evidence="10">Amino-acid acetyltransferase</fullName>
            <ecNumber evidence="10">2.3.1.1</ecNumber>
        </recommendedName>
        <alternativeName>
            <fullName evidence="10">N-acetylglutamate synthase</fullName>
            <shortName evidence="10">AGSase</shortName>
        </alternativeName>
    </domain>
    <component>
        <recommendedName>
            <fullName evidence="10">Arginine biosynthesis bifunctional protein ArgJ alpha chain</fullName>
        </recommendedName>
    </component>
    <component>
        <recommendedName>
            <fullName evidence="10">Arginine biosynthesis bifunctional protein ArgJ beta chain</fullName>
        </recommendedName>
    </component>
</protein>
<name>A0A517ZA40_9PLAN</name>
<feature type="binding site" evidence="10">
    <location>
        <position position="152"/>
    </location>
    <ligand>
        <name>substrate</name>
    </ligand>
</feature>
<dbReference type="OrthoDB" id="9804242at2"/>
<organism evidence="11 12">
    <name type="scientific">Maioricimonas rarisocia</name>
    <dbReference type="NCBI Taxonomy" id="2528026"/>
    <lineage>
        <taxon>Bacteria</taxon>
        <taxon>Pseudomonadati</taxon>
        <taxon>Planctomycetota</taxon>
        <taxon>Planctomycetia</taxon>
        <taxon>Planctomycetales</taxon>
        <taxon>Planctomycetaceae</taxon>
        <taxon>Maioricimonas</taxon>
    </lineage>
</organism>
<evidence type="ECO:0000256" key="7">
    <source>
        <dbReference type="ARBA" id="ARBA00022679"/>
    </source>
</evidence>
<keyword evidence="5 10" id="KW-0055">Arginine biosynthesis</keyword>
<dbReference type="FunFam" id="3.10.20.340:FF:000003">
    <property type="entry name" value="Arginine biosynthesis bifunctional protein ArgJ"/>
    <property type="match status" value="1"/>
</dbReference>
<keyword evidence="8 10" id="KW-0068">Autocatalytic cleavage</keyword>
<evidence type="ECO:0000256" key="3">
    <source>
        <dbReference type="ARBA" id="ARBA00011475"/>
    </source>
</evidence>
<dbReference type="NCBIfam" id="TIGR00120">
    <property type="entry name" value="ArgJ"/>
    <property type="match status" value="1"/>
</dbReference>
<dbReference type="GO" id="GO:0005737">
    <property type="term" value="C:cytoplasm"/>
    <property type="evidence" value="ECO:0007669"/>
    <property type="project" value="UniProtKB-SubCell"/>
</dbReference>
<keyword evidence="4 10" id="KW-0963">Cytoplasm</keyword>
<feature type="binding site" evidence="10">
    <location>
        <position position="392"/>
    </location>
    <ligand>
        <name>substrate</name>
    </ligand>
</feature>
<dbReference type="GO" id="GO:0004358">
    <property type="term" value="F:L-glutamate N-acetyltransferase activity, acting on acetyl-L-ornithine as donor"/>
    <property type="evidence" value="ECO:0007669"/>
    <property type="project" value="UniProtKB-UniRule"/>
</dbReference>
<feature type="active site" description="Nucleophile" evidence="10">
    <location>
        <position position="189"/>
    </location>
</feature>
<evidence type="ECO:0000256" key="9">
    <source>
        <dbReference type="ARBA" id="ARBA00023315"/>
    </source>
</evidence>
<keyword evidence="7 10" id="KW-0808">Transferase</keyword>
<keyword evidence="9 10" id="KW-0012">Acyltransferase</keyword>
<feature type="binding site" evidence="10">
    <location>
        <position position="397"/>
    </location>
    <ligand>
        <name>substrate</name>
    </ligand>
</feature>
<evidence type="ECO:0000256" key="2">
    <source>
        <dbReference type="ARBA" id="ARBA00006774"/>
    </source>
</evidence>
<feature type="chain" id="PRO_5023241846" description="Arginine biosynthesis bifunctional protein ArgJ alpha chain" evidence="10">
    <location>
        <begin position="1"/>
        <end position="188"/>
    </location>
</feature>
<dbReference type="GO" id="GO:0006526">
    <property type="term" value="P:L-arginine biosynthetic process"/>
    <property type="evidence" value="ECO:0007669"/>
    <property type="project" value="UniProtKB-UniRule"/>
</dbReference>
<keyword evidence="10" id="KW-0511">Multifunctional enzyme</keyword>
<dbReference type="HAMAP" id="MF_01106">
    <property type="entry name" value="ArgJ"/>
    <property type="match status" value="1"/>
</dbReference>
<comment type="subcellular location">
    <subcellularLocation>
        <location evidence="1 10">Cytoplasm</location>
    </subcellularLocation>
</comment>
<dbReference type="KEGG" id="mri:Mal4_36990"/>
<dbReference type="EMBL" id="CP036275">
    <property type="protein sequence ID" value="QDU39357.1"/>
    <property type="molecule type" value="Genomic_DNA"/>
</dbReference>
<dbReference type="InterPro" id="IPR042195">
    <property type="entry name" value="ArgJ_beta_C"/>
</dbReference>
<evidence type="ECO:0000256" key="5">
    <source>
        <dbReference type="ARBA" id="ARBA00022571"/>
    </source>
</evidence>
<dbReference type="Gene3D" id="3.60.70.12">
    <property type="entry name" value="L-amino peptidase D-ALA esterase/amidase"/>
    <property type="match status" value="1"/>
</dbReference>
<evidence type="ECO:0000256" key="4">
    <source>
        <dbReference type="ARBA" id="ARBA00022490"/>
    </source>
</evidence>
<feature type="site" description="Involved in the stabilization of negative charge on the oxyanion by the formation of the oxyanion hole" evidence="10">
    <location>
        <position position="114"/>
    </location>
</feature>
<dbReference type="PANTHER" id="PTHR23100:SF0">
    <property type="entry name" value="ARGININE BIOSYNTHESIS BIFUNCTIONAL PROTEIN ARGJ, MITOCHONDRIAL"/>
    <property type="match status" value="1"/>
</dbReference>
<comment type="catalytic activity">
    <reaction evidence="10">
        <text>N(2)-acetyl-L-ornithine + L-glutamate = N-acetyl-L-glutamate + L-ornithine</text>
        <dbReference type="Rhea" id="RHEA:15349"/>
        <dbReference type="ChEBI" id="CHEBI:29985"/>
        <dbReference type="ChEBI" id="CHEBI:44337"/>
        <dbReference type="ChEBI" id="CHEBI:46911"/>
        <dbReference type="ChEBI" id="CHEBI:57805"/>
        <dbReference type="EC" id="2.3.1.35"/>
    </reaction>
</comment>
<reference evidence="11 12" key="1">
    <citation type="submission" date="2019-02" db="EMBL/GenBank/DDBJ databases">
        <title>Deep-cultivation of Planctomycetes and their phenomic and genomic characterization uncovers novel biology.</title>
        <authorList>
            <person name="Wiegand S."/>
            <person name="Jogler M."/>
            <person name="Boedeker C."/>
            <person name="Pinto D."/>
            <person name="Vollmers J."/>
            <person name="Rivas-Marin E."/>
            <person name="Kohn T."/>
            <person name="Peeters S.H."/>
            <person name="Heuer A."/>
            <person name="Rast P."/>
            <person name="Oberbeckmann S."/>
            <person name="Bunk B."/>
            <person name="Jeske O."/>
            <person name="Meyerdierks A."/>
            <person name="Storesund J.E."/>
            <person name="Kallscheuer N."/>
            <person name="Luecker S."/>
            <person name="Lage O.M."/>
            <person name="Pohl T."/>
            <person name="Merkel B.J."/>
            <person name="Hornburger P."/>
            <person name="Mueller R.-W."/>
            <person name="Bruemmer F."/>
            <person name="Labrenz M."/>
            <person name="Spormann A.M."/>
            <person name="Op den Camp H."/>
            <person name="Overmann J."/>
            <person name="Amann R."/>
            <person name="Jetten M.S.M."/>
            <person name="Mascher T."/>
            <person name="Medema M.H."/>
            <person name="Devos D.P."/>
            <person name="Kaster A.-K."/>
            <person name="Ovreas L."/>
            <person name="Rohde M."/>
            <person name="Galperin M.Y."/>
            <person name="Jogler C."/>
        </authorList>
    </citation>
    <scope>NUCLEOTIDE SEQUENCE [LARGE SCALE GENOMIC DNA]</scope>
    <source>
        <strain evidence="11 12">Mal4</strain>
    </source>
</reference>
<accession>A0A517ZA40</accession>
<comment type="catalytic activity">
    <reaction evidence="10">
        <text>L-glutamate + acetyl-CoA = N-acetyl-L-glutamate + CoA + H(+)</text>
        <dbReference type="Rhea" id="RHEA:24292"/>
        <dbReference type="ChEBI" id="CHEBI:15378"/>
        <dbReference type="ChEBI" id="CHEBI:29985"/>
        <dbReference type="ChEBI" id="CHEBI:44337"/>
        <dbReference type="ChEBI" id="CHEBI:57287"/>
        <dbReference type="ChEBI" id="CHEBI:57288"/>
        <dbReference type="EC" id="2.3.1.1"/>
    </reaction>
</comment>